<evidence type="ECO:0000313" key="1">
    <source>
        <dbReference type="EMBL" id="PXF60470.1"/>
    </source>
</evidence>
<accession>A0AC61L2B0</accession>
<comment type="caution">
    <text evidence="1">The sequence shown here is derived from an EMBL/GenBank/DDBJ whole genome shotgun (WGS) entry which is preliminary data.</text>
</comment>
<dbReference type="EMBL" id="PQXF01000016">
    <property type="protein sequence ID" value="PXF60470.1"/>
    <property type="molecule type" value="Genomic_DNA"/>
</dbReference>
<proteinExistence type="predicted"/>
<dbReference type="Proteomes" id="UP000248329">
    <property type="component" value="Unassembled WGS sequence"/>
</dbReference>
<protein>
    <submittedName>
        <fullName evidence="1">Uncharacterized protein</fullName>
    </submittedName>
</protein>
<reference evidence="1" key="1">
    <citation type="submission" date="2018-01" db="EMBL/GenBank/DDBJ databases">
        <authorList>
            <person name="Krukenberg V."/>
        </authorList>
    </citation>
    <scope>NUCLEOTIDE SEQUENCE</scope>
    <source>
        <strain evidence="1">E20ANME2</strain>
    </source>
</reference>
<gene>
    <name evidence="1" type="ORF">C4B59_09355</name>
</gene>
<sequence>MNNIEVIKVASFELIREKREKKIKSQIFFTESIPSDMKDALDENLNALLSLPEAEVKRDTGKNPPIIYDTPLLNKIRDNAQSKCFIVDFIDDTKLDLISSLQNNGQDDVFKEITGNIANHLKGRPRWPVCLIIIVQFRVSGIDDAFIGILTTDLKVGEHLTYDTKQILKELTNPISDRYLAKGLIFPHIVIKDGELTTENRVKIYQKSDANYFYDFLSLNRPLDPEKHFNEKYSNISSLKEFDQIINPNDKEYIKYTIIKVLIDNLKIEGILYSDLKRKIKFAELPDSDIKIVVIEGHEIVVKIGDKELNADFSEANEIRSLFGDKNE</sequence>
<name>A0AC61L2B0_9EURY</name>
<organism evidence="1 2">
    <name type="scientific">Candidatus Methanogaster sp</name>
    <dbReference type="NCBI Taxonomy" id="3386292"/>
    <lineage>
        <taxon>Archaea</taxon>
        <taxon>Methanobacteriati</taxon>
        <taxon>Methanobacteriota</taxon>
        <taxon>Stenosarchaea group</taxon>
        <taxon>Methanomicrobia</taxon>
        <taxon>Methanosarcinales</taxon>
        <taxon>ANME-2 cluster</taxon>
        <taxon>Candidatus Methanogasteraceae</taxon>
        <taxon>Candidatus Methanogaster</taxon>
    </lineage>
</organism>
<evidence type="ECO:0000313" key="2">
    <source>
        <dbReference type="Proteomes" id="UP000248329"/>
    </source>
</evidence>